<organism evidence="8 9">
    <name type="scientific">Parascaris univalens</name>
    <name type="common">Nematode worm</name>
    <dbReference type="NCBI Taxonomy" id="6257"/>
    <lineage>
        <taxon>Eukaryota</taxon>
        <taxon>Metazoa</taxon>
        <taxon>Ecdysozoa</taxon>
        <taxon>Nematoda</taxon>
        <taxon>Chromadorea</taxon>
        <taxon>Rhabditida</taxon>
        <taxon>Spirurina</taxon>
        <taxon>Ascaridomorpha</taxon>
        <taxon>Ascaridoidea</taxon>
        <taxon>Ascarididae</taxon>
        <taxon>Parascaris</taxon>
    </lineage>
</organism>
<dbReference type="InterPro" id="IPR043129">
    <property type="entry name" value="ATPase_NBD"/>
</dbReference>
<evidence type="ECO:0000256" key="6">
    <source>
        <dbReference type="ARBA" id="ARBA00023242"/>
    </source>
</evidence>
<evidence type="ECO:0000313" key="8">
    <source>
        <dbReference type="Proteomes" id="UP000887569"/>
    </source>
</evidence>
<reference evidence="9" key="1">
    <citation type="submission" date="2022-11" db="UniProtKB">
        <authorList>
            <consortium name="WormBaseParasite"/>
        </authorList>
    </citation>
    <scope>IDENTIFICATION</scope>
</reference>
<dbReference type="GO" id="GO:0005856">
    <property type="term" value="C:cytoskeleton"/>
    <property type="evidence" value="ECO:0007669"/>
    <property type="project" value="UniProtKB-SubCell"/>
</dbReference>
<dbReference type="InterPro" id="IPR004000">
    <property type="entry name" value="Actin"/>
</dbReference>
<dbReference type="WBParaSite" id="PgR064_g014_t01">
    <property type="protein sequence ID" value="PgR064_g014_t01"/>
    <property type="gene ID" value="PgR064_g014"/>
</dbReference>
<accession>A0A915BXM1</accession>
<evidence type="ECO:0000256" key="5">
    <source>
        <dbReference type="ARBA" id="ARBA00023212"/>
    </source>
</evidence>
<dbReference type="GO" id="GO:0005634">
    <property type="term" value="C:nucleus"/>
    <property type="evidence" value="ECO:0007669"/>
    <property type="project" value="UniProtKB-SubCell"/>
</dbReference>
<evidence type="ECO:0000256" key="7">
    <source>
        <dbReference type="ARBA" id="ARBA00074635"/>
    </source>
</evidence>
<keyword evidence="5" id="KW-0206">Cytoskeleton</keyword>
<keyword evidence="6" id="KW-0539">Nucleus</keyword>
<dbReference type="Pfam" id="PF00022">
    <property type="entry name" value="Actin"/>
    <property type="match status" value="1"/>
</dbReference>
<protein>
    <recommendedName>
        <fullName evidence="7">Actin-related protein 6</fullName>
    </recommendedName>
</protein>
<evidence type="ECO:0000256" key="3">
    <source>
        <dbReference type="ARBA" id="ARBA00005665"/>
    </source>
</evidence>
<name>A0A915BXM1_PARUN</name>
<dbReference type="FunFam" id="3.90.640.10:FF:000014">
    <property type="entry name" value="Putative actin-related protein 6"/>
    <property type="match status" value="1"/>
</dbReference>
<dbReference type="Gene3D" id="3.90.640.10">
    <property type="entry name" value="Actin, Chain A, domain 4"/>
    <property type="match status" value="1"/>
</dbReference>
<dbReference type="AlphaFoldDB" id="A0A915BXM1"/>
<evidence type="ECO:0000256" key="4">
    <source>
        <dbReference type="ARBA" id="ARBA00022490"/>
    </source>
</evidence>
<evidence type="ECO:0000313" key="9">
    <source>
        <dbReference type="WBParaSite" id="PgR064_g014_t01"/>
    </source>
</evidence>
<dbReference type="CDD" id="cd10210">
    <property type="entry name" value="ASKHA_NBD_Arp6"/>
    <property type="match status" value="1"/>
</dbReference>
<sequence>MMSKTLILDNGVSTVKVGFSGDDTPRILPNCVVKAKSERKRVYVADEVDECKDHSSLFYLLPAEKGYIVNWDVEQKVWSRVFGKSVVDVVFEDTRLVLTDPIYNVPAIEDLSDEILFEQYSFNSVAKASASSLIAIADTVSSEYRSDRCCVVVDSGYSFSHIVPYYNGIAIRDAILRIDVGGKVLTNLLKEWISYRQLNVLEETYVMNECKEDVCYVADNFQKHMEIARKRGKENTIAREYVLPDFVTHNRGFVREPRAEESDDSQSLVLNVERFAVPEALFSPSDIGLQQMGIAEAIVASVSKCPKAMHGRLYNNIVLVGGNSLFQGYRQRVENDVRAEADDLYRIRLRQVDDPITHAWRCGKAAVNGGALNQRFVTKAEYEENGSNICQQRFFHFS</sequence>
<dbReference type="SUPFAM" id="SSF53067">
    <property type="entry name" value="Actin-like ATPase domain"/>
    <property type="match status" value="2"/>
</dbReference>
<comment type="similarity">
    <text evidence="3">Belongs to the actin family. ARP6 subfamily.</text>
</comment>
<dbReference type="Gene3D" id="2.30.36.70">
    <property type="entry name" value="Actin, Chain A, domain 2"/>
    <property type="match status" value="1"/>
</dbReference>
<dbReference type="Gene3D" id="3.30.420.40">
    <property type="match status" value="2"/>
</dbReference>
<dbReference type="FunFam" id="2.30.36.70:FF:000003">
    <property type="entry name" value="Actin-related protein 6"/>
    <property type="match status" value="1"/>
</dbReference>
<dbReference type="PANTHER" id="PTHR11937">
    <property type="entry name" value="ACTIN"/>
    <property type="match status" value="1"/>
</dbReference>
<keyword evidence="4" id="KW-0963">Cytoplasm</keyword>
<dbReference type="SMART" id="SM00268">
    <property type="entry name" value="ACTIN"/>
    <property type="match status" value="1"/>
</dbReference>
<evidence type="ECO:0000256" key="2">
    <source>
        <dbReference type="ARBA" id="ARBA00004245"/>
    </source>
</evidence>
<dbReference type="Proteomes" id="UP000887569">
    <property type="component" value="Unplaced"/>
</dbReference>
<proteinExistence type="inferred from homology"/>
<evidence type="ECO:0000256" key="1">
    <source>
        <dbReference type="ARBA" id="ARBA00004123"/>
    </source>
</evidence>
<comment type="subcellular location">
    <subcellularLocation>
        <location evidence="2">Cytoplasm</location>
        <location evidence="2">Cytoskeleton</location>
    </subcellularLocation>
    <subcellularLocation>
        <location evidence="1">Nucleus</location>
    </subcellularLocation>
</comment>
<keyword evidence="8" id="KW-1185">Reference proteome</keyword>